<dbReference type="InterPro" id="IPR000866">
    <property type="entry name" value="AhpC/TSA"/>
</dbReference>
<evidence type="ECO:0000256" key="1">
    <source>
        <dbReference type="ARBA" id="ARBA00023284"/>
    </source>
</evidence>
<dbReference type="InterPro" id="IPR036249">
    <property type="entry name" value="Thioredoxin-like_sf"/>
</dbReference>
<dbReference type="SUPFAM" id="SSF52833">
    <property type="entry name" value="Thioredoxin-like"/>
    <property type="match status" value="1"/>
</dbReference>
<evidence type="ECO:0000259" key="2">
    <source>
        <dbReference type="PROSITE" id="PS51352"/>
    </source>
</evidence>
<accession>A0A520S4T7</accession>
<evidence type="ECO:0000313" key="4">
    <source>
        <dbReference type="Proteomes" id="UP000316199"/>
    </source>
</evidence>
<proteinExistence type="predicted"/>
<dbReference type="Proteomes" id="UP000316199">
    <property type="component" value="Unassembled WGS sequence"/>
</dbReference>
<dbReference type="GO" id="GO:0016209">
    <property type="term" value="F:antioxidant activity"/>
    <property type="evidence" value="ECO:0007669"/>
    <property type="project" value="InterPro"/>
</dbReference>
<dbReference type="GO" id="GO:0015036">
    <property type="term" value="F:disulfide oxidoreductase activity"/>
    <property type="evidence" value="ECO:0007669"/>
    <property type="project" value="UniProtKB-ARBA"/>
</dbReference>
<dbReference type="PROSITE" id="PS51352">
    <property type="entry name" value="THIOREDOXIN_2"/>
    <property type="match status" value="1"/>
</dbReference>
<name>A0A520S4T7_9GAMM</name>
<sequence length="148" mass="16779">MPRTLFFLFYLLLASCEKADFYDSHGGGHFYEDLAGKWVVINYWATWCGPCHEEIPEFNRLARAYPTSLKVFGVNFEPVDPDVMEEHVKEMGITFPVYSGDPYEHFGYERPLVLPTTIVISPEGSIHSELVGPQTRDSILAIIDSSSL</sequence>
<organism evidence="3 4">
    <name type="scientific">OM182 bacterium</name>
    <dbReference type="NCBI Taxonomy" id="2510334"/>
    <lineage>
        <taxon>Bacteria</taxon>
        <taxon>Pseudomonadati</taxon>
        <taxon>Pseudomonadota</taxon>
        <taxon>Gammaproteobacteria</taxon>
        <taxon>OMG group</taxon>
        <taxon>OM182 clade</taxon>
    </lineage>
</organism>
<dbReference type="AlphaFoldDB" id="A0A520S4T7"/>
<gene>
    <name evidence="3" type="ORF">EVA68_00970</name>
</gene>
<dbReference type="PROSITE" id="PS51257">
    <property type="entry name" value="PROKAR_LIPOPROTEIN"/>
    <property type="match status" value="1"/>
</dbReference>
<dbReference type="CDD" id="cd02966">
    <property type="entry name" value="TlpA_like_family"/>
    <property type="match status" value="1"/>
</dbReference>
<comment type="caution">
    <text evidence="3">The sequence shown here is derived from an EMBL/GenBank/DDBJ whole genome shotgun (WGS) entry which is preliminary data.</text>
</comment>
<dbReference type="PANTHER" id="PTHR42852">
    <property type="entry name" value="THIOL:DISULFIDE INTERCHANGE PROTEIN DSBE"/>
    <property type="match status" value="1"/>
</dbReference>
<dbReference type="Gene3D" id="3.40.30.10">
    <property type="entry name" value="Glutaredoxin"/>
    <property type="match status" value="1"/>
</dbReference>
<reference evidence="3 4" key="1">
    <citation type="submission" date="2019-02" db="EMBL/GenBank/DDBJ databases">
        <title>Prokaryotic population dynamics and viral predation in marine succession experiment using metagenomics: the confinement effect.</title>
        <authorList>
            <person name="Haro-Moreno J.M."/>
            <person name="Rodriguez-Valera F."/>
            <person name="Lopez-Perez M."/>
        </authorList>
    </citation>
    <scope>NUCLEOTIDE SEQUENCE [LARGE SCALE GENOMIC DNA]</scope>
    <source>
        <strain evidence="3">MED-G157</strain>
    </source>
</reference>
<dbReference type="InterPro" id="IPR050553">
    <property type="entry name" value="Thioredoxin_ResA/DsbE_sf"/>
</dbReference>
<dbReference type="InterPro" id="IPR013766">
    <property type="entry name" value="Thioredoxin_domain"/>
</dbReference>
<dbReference type="PROSITE" id="PS00194">
    <property type="entry name" value="THIOREDOXIN_1"/>
    <property type="match status" value="1"/>
</dbReference>
<feature type="domain" description="Thioredoxin" evidence="2">
    <location>
        <begin position="12"/>
        <end position="148"/>
    </location>
</feature>
<keyword evidence="1" id="KW-0676">Redox-active center</keyword>
<evidence type="ECO:0000313" key="3">
    <source>
        <dbReference type="EMBL" id="RZO77454.1"/>
    </source>
</evidence>
<dbReference type="InterPro" id="IPR017937">
    <property type="entry name" value="Thioredoxin_CS"/>
</dbReference>
<dbReference type="Pfam" id="PF00578">
    <property type="entry name" value="AhpC-TSA"/>
    <property type="match status" value="1"/>
</dbReference>
<dbReference type="PANTHER" id="PTHR42852:SF13">
    <property type="entry name" value="PROTEIN DIPZ"/>
    <property type="match status" value="1"/>
</dbReference>
<protein>
    <submittedName>
        <fullName evidence="3">TlpA family protein disulfide reductase</fullName>
    </submittedName>
</protein>
<dbReference type="EMBL" id="SHAG01000002">
    <property type="protein sequence ID" value="RZO77454.1"/>
    <property type="molecule type" value="Genomic_DNA"/>
</dbReference>